<keyword evidence="6 10" id="KW-0460">Magnesium</keyword>
<dbReference type="CDD" id="cd00114">
    <property type="entry name" value="LIGANc"/>
    <property type="match status" value="1"/>
</dbReference>
<protein>
    <recommendedName>
        <fullName evidence="10">DNA ligase</fullName>
        <ecNumber evidence="10">6.5.1.2</ecNumber>
    </recommendedName>
    <alternativeName>
        <fullName evidence="10">Polydeoxyribonucleotide synthase [NAD(+)]</fullName>
    </alternativeName>
</protein>
<dbReference type="EMBL" id="CP017813">
    <property type="protein sequence ID" value="APJ38159.1"/>
    <property type="molecule type" value="Genomic_DNA"/>
</dbReference>
<dbReference type="OrthoDB" id="9759736at2"/>
<dbReference type="InterPro" id="IPR036420">
    <property type="entry name" value="BRCT_dom_sf"/>
</dbReference>
<feature type="binding site" evidence="10">
    <location>
        <position position="174"/>
    </location>
    <ligand>
        <name>NAD(+)</name>
        <dbReference type="ChEBI" id="CHEBI:57540"/>
    </ligand>
</feature>
<dbReference type="SUPFAM" id="SSF50249">
    <property type="entry name" value="Nucleic acid-binding proteins"/>
    <property type="match status" value="1"/>
</dbReference>
<dbReference type="GO" id="GO:0006281">
    <property type="term" value="P:DNA repair"/>
    <property type="evidence" value="ECO:0007669"/>
    <property type="project" value="UniProtKB-KW"/>
</dbReference>
<dbReference type="PIRSF" id="PIRSF001604">
    <property type="entry name" value="LigA"/>
    <property type="match status" value="1"/>
</dbReference>
<name>A0A1L4FRE8_9BACT</name>
<dbReference type="PANTHER" id="PTHR23389">
    <property type="entry name" value="CHROMOSOME TRANSMISSION FIDELITY FACTOR 18"/>
    <property type="match status" value="1"/>
</dbReference>
<dbReference type="SUPFAM" id="SSF52113">
    <property type="entry name" value="BRCT domain"/>
    <property type="match status" value="1"/>
</dbReference>
<proteinExistence type="inferred from homology"/>
<dbReference type="Gene3D" id="2.40.50.140">
    <property type="entry name" value="Nucleic acid-binding proteins"/>
    <property type="match status" value="1"/>
</dbReference>
<dbReference type="PROSITE" id="PS01055">
    <property type="entry name" value="DNA_LIGASE_N1"/>
    <property type="match status" value="1"/>
</dbReference>
<comment type="cofactor">
    <cofactor evidence="10">
        <name>Mg(2+)</name>
        <dbReference type="ChEBI" id="CHEBI:18420"/>
    </cofactor>
    <cofactor evidence="10">
        <name>Mn(2+)</name>
        <dbReference type="ChEBI" id="CHEBI:29035"/>
    </cofactor>
</comment>
<dbReference type="KEGG" id="mpul:BLA55_00420"/>
<keyword evidence="2 10" id="KW-0235">DNA replication</keyword>
<evidence type="ECO:0000256" key="8">
    <source>
        <dbReference type="ARBA" id="ARBA00023204"/>
    </source>
</evidence>
<evidence type="ECO:0000259" key="11">
    <source>
        <dbReference type="PROSITE" id="PS50172"/>
    </source>
</evidence>
<evidence type="ECO:0000256" key="1">
    <source>
        <dbReference type="ARBA" id="ARBA00022598"/>
    </source>
</evidence>
<dbReference type="PROSITE" id="PS50172">
    <property type="entry name" value="BRCT"/>
    <property type="match status" value="1"/>
</dbReference>
<dbReference type="STRING" id="48003.BLA55_00420"/>
<feature type="binding site" evidence="10">
    <location>
        <position position="140"/>
    </location>
    <ligand>
        <name>NAD(+)</name>
        <dbReference type="ChEBI" id="CHEBI:57540"/>
    </ligand>
</feature>
<dbReference type="EC" id="6.5.1.2" evidence="10"/>
<dbReference type="NCBIfam" id="NF005932">
    <property type="entry name" value="PRK07956.1"/>
    <property type="match status" value="1"/>
</dbReference>
<evidence type="ECO:0000256" key="2">
    <source>
        <dbReference type="ARBA" id="ARBA00022705"/>
    </source>
</evidence>
<dbReference type="InterPro" id="IPR010994">
    <property type="entry name" value="RuvA_2-like"/>
</dbReference>
<feature type="binding site" evidence="10">
    <location>
        <position position="290"/>
    </location>
    <ligand>
        <name>NAD(+)</name>
        <dbReference type="ChEBI" id="CHEBI:57540"/>
    </ligand>
</feature>
<feature type="binding site" evidence="10">
    <location>
        <position position="428"/>
    </location>
    <ligand>
        <name>Zn(2+)</name>
        <dbReference type="ChEBI" id="CHEBI:29105"/>
    </ligand>
</feature>
<feature type="binding site" evidence="10">
    <location>
        <begin position="86"/>
        <end position="87"/>
    </location>
    <ligand>
        <name>NAD(+)</name>
        <dbReference type="ChEBI" id="CHEBI:57540"/>
    </ligand>
</feature>
<dbReference type="InterPro" id="IPR004150">
    <property type="entry name" value="NAD_DNA_ligase_OB"/>
</dbReference>
<sequence length="665" mass="76360">MNNKVKEQAKLEIEKLKNQIQIWNHEYYNLDNPSVSDAEYDKAYNKLLELEKNYPEFVTQDSPTQIIGGMANNKFTKYEHQKPMLSLAKAYTVEELDKFYDNLVKVVPNEELLFSLEYKVDGLSIALHYINGKLIRAVTRGDGQIGEDVTENIYQIKSIPKVIDYLEPIEIRGEVFLYKSDFERINQNLEQQDKKTFANPRNAASGTLRQLDPKIVRSRNLNSFLYEIVDPLKHNLSTQKEVLSFLKRHNFPTQKYSKFVSDVSEIMSEIEKFAEIKNQIEYDVDGFVIKLNAINYYNKLGVTSKFPRYAIAFKLDSEFAISKIKEINATVGRTGKITYVCKIEPVYLNQTNVENATLHNYNFISEMQINVGDDVKIIKAGEIIPKVIELVQKNSSSIFEKTLNCPSCNSLLAYLDENVDQYCLNEECDEKKIRSLIHFVSRDALNIMSLGDKNINVFYEKGFIKNFVDIFNLKTHKNSILELSSFKEKKTDKILDNIESVRKTKFYRLLFGLGIKHIGLRASKLIAQELKTIDNLLNNNLQNLIHIKDLGEKSVWSLIEYVNKEKNREMLIELNQIIEFEESNVAKTDLLSNLTFVITGTLSKPRDYFKDLIEQNGGKVSSSVSKNTNYLLAGAEAGSKLEKANQLGVSVLNESEFNDLLKSTN</sequence>
<dbReference type="GO" id="GO:0006260">
    <property type="term" value="P:DNA replication"/>
    <property type="evidence" value="ECO:0007669"/>
    <property type="project" value="UniProtKB-KW"/>
</dbReference>
<dbReference type="SMART" id="SM00532">
    <property type="entry name" value="LIGANc"/>
    <property type="match status" value="1"/>
</dbReference>
<gene>
    <name evidence="10" type="primary">ligA</name>
    <name evidence="12" type="ORF">BLA55_00420</name>
</gene>
<dbReference type="Proteomes" id="UP000184322">
    <property type="component" value="Chromosome"/>
</dbReference>
<feature type="binding site" evidence="10">
    <location>
        <position position="405"/>
    </location>
    <ligand>
        <name>Zn(2+)</name>
        <dbReference type="ChEBI" id="CHEBI:29105"/>
    </ligand>
</feature>
<dbReference type="Pfam" id="PF03120">
    <property type="entry name" value="OB_DNA_ligase"/>
    <property type="match status" value="1"/>
</dbReference>
<dbReference type="RefSeq" id="WP_073372164.1">
    <property type="nucleotide sequence ID" value="NZ_CP017813.1"/>
</dbReference>
<keyword evidence="7 10" id="KW-0520">NAD</keyword>
<evidence type="ECO:0000313" key="12">
    <source>
        <dbReference type="EMBL" id="APJ38159.1"/>
    </source>
</evidence>
<dbReference type="InterPro" id="IPR013840">
    <property type="entry name" value="DNAligase_N"/>
</dbReference>
<dbReference type="Gene3D" id="3.30.470.30">
    <property type="entry name" value="DNA ligase/mRNA capping enzyme"/>
    <property type="match status" value="1"/>
</dbReference>
<comment type="function">
    <text evidence="10">DNA ligase that catalyzes the formation of phosphodiester linkages between 5'-phosphoryl and 3'-hydroxyl groups in double-stranded DNA using NAD as a coenzyme and as the energy source for the reaction. It is essential for DNA replication and repair of damaged DNA.</text>
</comment>
<keyword evidence="1 10" id="KW-0436">Ligase</keyword>
<dbReference type="InterPro" id="IPR041663">
    <property type="entry name" value="DisA/LigA_HHH"/>
</dbReference>
<comment type="similarity">
    <text evidence="10">Belongs to the NAD-dependent DNA ligase family. LigA subfamily.</text>
</comment>
<dbReference type="Pfam" id="PF01653">
    <property type="entry name" value="DNA_ligase_aden"/>
    <property type="match status" value="1"/>
</dbReference>
<evidence type="ECO:0000256" key="4">
    <source>
        <dbReference type="ARBA" id="ARBA00022763"/>
    </source>
</evidence>
<feature type="binding site" evidence="10">
    <location>
        <position position="408"/>
    </location>
    <ligand>
        <name>Zn(2+)</name>
        <dbReference type="ChEBI" id="CHEBI:29105"/>
    </ligand>
</feature>
<dbReference type="Gene3D" id="1.10.150.20">
    <property type="entry name" value="5' to 3' exonuclease, C-terminal subdomain"/>
    <property type="match status" value="2"/>
</dbReference>
<organism evidence="12 13">
    <name type="scientific">Mycoplasmopsis pullorum</name>
    <dbReference type="NCBI Taxonomy" id="48003"/>
    <lineage>
        <taxon>Bacteria</taxon>
        <taxon>Bacillati</taxon>
        <taxon>Mycoplasmatota</taxon>
        <taxon>Mycoplasmoidales</taxon>
        <taxon>Metamycoplasmataceae</taxon>
        <taxon>Mycoplasmopsis</taxon>
    </lineage>
</organism>
<dbReference type="SMART" id="SM00292">
    <property type="entry name" value="BRCT"/>
    <property type="match status" value="1"/>
</dbReference>
<evidence type="ECO:0000313" key="13">
    <source>
        <dbReference type="Proteomes" id="UP000184322"/>
    </source>
</evidence>
<evidence type="ECO:0000256" key="10">
    <source>
        <dbReference type="HAMAP-Rule" id="MF_01588"/>
    </source>
</evidence>
<evidence type="ECO:0000256" key="9">
    <source>
        <dbReference type="ARBA" id="ARBA00034005"/>
    </source>
</evidence>
<dbReference type="Gene3D" id="1.10.287.610">
    <property type="entry name" value="Helix hairpin bin"/>
    <property type="match status" value="1"/>
</dbReference>
<dbReference type="InterPro" id="IPR018239">
    <property type="entry name" value="DNA_ligase_AS"/>
</dbReference>
<keyword evidence="10" id="KW-0464">Manganese</keyword>
<keyword evidence="5 10" id="KW-0862">Zinc</keyword>
<comment type="catalytic activity">
    <reaction evidence="9 10">
        <text>NAD(+) + (deoxyribonucleotide)n-3'-hydroxyl + 5'-phospho-(deoxyribonucleotide)m = (deoxyribonucleotide)n+m + AMP + beta-nicotinamide D-nucleotide.</text>
        <dbReference type="EC" id="6.5.1.2"/>
    </reaction>
</comment>
<dbReference type="Gene3D" id="3.40.50.10190">
    <property type="entry name" value="BRCT domain"/>
    <property type="match status" value="1"/>
</dbReference>
<dbReference type="GO" id="GO:0005829">
    <property type="term" value="C:cytosol"/>
    <property type="evidence" value="ECO:0007669"/>
    <property type="project" value="TreeGrafter"/>
</dbReference>
<feature type="binding site" evidence="10">
    <location>
        <position position="117"/>
    </location>
    <ligand>
        <name>NAD(+)</name>
        <dbReference type="ChEBI" id="CHEBI:57540"/>
    </ligand>
</feature>
<evidence type="ECO:0000256" key="3">
    <source>
        <dbReference type="ARBA" id="ARBA00022723"/>
    </source>
</evidence>
<dbReference type="GO" id="GO:0003911">
    <property type="term" value="F:DNA ligase (NAD+) activity"/>
    <property type="evidence" value="ECO:0007669"/>
    <property type="project" value="UniProtKB-UniRule"/>
</dbReference>
<dbReference type="InterPro" id="IPR001679">
    <property type="entry name" value="DNA_ligase"/>
</dbReference>
<dbReference type="NCBIfam" id="TIGR00575">
    <property type="entry name" value="dnlj"/>
    <property type="match status" value="1"/>
</dbReference>
<dbReference type="SUPFAM" id="SSF56091">
    <property type="entry name" value="DNA ligase/mRNA capping enzyme, catalytic domain"/>
    <property type="match status" value="1"/>
</dbReference>
<evidence type="ECO:0000256" key="5">
    <source>
        <dbReference type="ARBA" id="ARBA00022833"/>
    </source>
</evidence>
<evidence type="ECO:0000256" key="6">
    <source>
        <dbReference type="ARBA" id="ARBA00022842"/>
    </source>
</evidence>
<keyword evidence="4 10" id="KW-0227">DNA damage</keyword>
<keyword evidence="8 10" id="KW-0234">DNA repair</keyword>
<dbReference type="InterPro" id="IPR001357">
    <property type="entry name" value="BRCT_dom"/>
</dbReference>
<dbReference type="InterPro" id="IPR013839">
    <property type="entry name" value="DNAligase_adenylation"/>
</dbReference>
<dbReference type="SUPFAM" id="SSF47781">
    <property type="entry name" value="RuvA domain 2-like"/>
    <property type="match status" value="1"/>
</dbReference>
<dbReference type="HAMAP" id="MF_01588">
    <property type="entry name" value="DNA_ligase_A"/>
    <property type="match status" value="1"/>
</dbReference>
<feature type="active site" description="N6-AMP-lysine intermediate" evidence="10">
    <location>
        <position position="119"/>
    </location>
</feature>
<keyword evidence="13" id="KW-1185">Reference proteome</keyword>
<feature type="domain" description="BRCT" evidence="11">
    <location>
        <begin position="586"/>
        <end position="665"/>
    </location>
</feature>
<reference evidence="13" key="1">
    <citation type="submission" date="2016-10" db="EMBL/GenBank/DDBJ databases">
        <authorList>
            <person name="Beylefeld A."/>
            <person name="Abolnik C."/>
        </authorList>
    </citation>
    <scope>NUCLEOTIDE SEQUENCE [LARGE SCALE GENOMIC DNA]</scope>
    <source>
        <strain evidence="13">B359_6</strain>
    </source>
</reference>
<dbReference type="GO" id="GO:0046872">
    <property type="term" value="F:metal ion binding"/>
    <property type="evidence" value="ECO:0007669"/>
    <property type="project" value="UniProtKB-KW"/>
</dbReference>
<feature type="binding site" evidence="10">
    <location>
        <position position="314"/>
    </location>
    <ligand>
        <name>NAD(+)</name>
        <dbReference type="ChEBI" id="CHEBI:57540"/>
    </ligand>
</feature>
<accession>A0A1L4FRE8</accession>
<dbReference type="CDD" id="cd17748">
    <property type="entry name" value="BRCT_DNA_ligase_like"/>
    <property type="match status" value="1"/>
</dbReference>
<dbReference type="Pfam" id="PF12826">
    <property type="entry name" value="HHH_2"/>
    <property type="match status" value="1"/>
</dbReference>
<dbReference type="PANTHER" id="PTHR23389:SF9">
    <property type="entry name" value="DNA LIGASE"/>
    <property type="match status" value="1"/>
</dbReference>
<keyword evidence="3 10" id="KW-0479">Metal-binding</keyword>
<evidence type="ECO:0000256" key="7">
    <source>
        <dbReference type="ARBA" id="ARBA00023027"/>
    </source>
</evidence>
<dbReference type="InterPro" id="IPR012340">
    <property type="entry name" value="NA-bd_OB-fold"/>
</dbReference>
<feature type="binding site" evidence="10">
    <location>
        <begin position="37"/>
        <end position="41"/>
    </location>
    <ligand>
        <name>NAD(+)</name>
        <dbReference type="ChEBI" id="CHEBI:57540"/>
    </ligand>
</feature>
<feature type="binding site" evidence="10">
    <location>
        <position position="423"/>
    </location>
    <ligand>
        <name>Zn(2+)</name>
        <dbReference type="ChEBI" id="CHEBI:29105"/>
    </ligand>
</feature>
<dbReference type="AlphaFoldDB" id="A0A1L4FRE8"/>
<dbReference type="Pfam" id="PF00533">
    <property type="entry name" value="BRCT"/>
    <property type="match status" value="1"/>
</dbReference>